<dbReference type="GO" id="GO:0022627">
    <property type="term" value="C:cytosolic small ribosomal subunit"/>
    <property type="evidence" value="ECO:0007669"/>
    <property type="project" value="UniProtKB-UniRule"/>
</dbReference>
<dbReference type="NCBIfam" id="NF004123">
    <property type="entry name" value="PRK05610.1"/>
    <property type="match status" value="1"/>
</dbReference>
<dbReference type="InterPro" id="IPR012340">
    <property type="entry name" value="NA-bd_OB-fold"/>
</dbReference>
<dbReference type="EMBL" id="SHBE01000006">
    <property type="protein sequence ID" value="RZO26122.1"/>
    <property type="molecule type" value="Genomic_DNA"/>
</dbReference>
<dbReference type="CDD" id="cd00364">
    <property type="entry name" value="Ribosomal_uS17"/>
    <property type="match status" value="1"/>
</dbReference>
<dbReference type="AlphaFoldDB" id="A0A520MY13"/>
<dbReference type="Pfam" id="PF00366">
    <property type="entry name" value="Ribosomal_S17"/>
    <property type="match status" value="1"/>
</dbReference>
<comment type="caution">
    <text evidence="8">The sequence shown here is derived from an EMBL/GenBank/DDBJ whole genome shotgun (WGS) entry which is preliminary data.</text>
</comment>
<proteinExistence type="inferred from homology"/>
<name>A0A520MY13_9GAMM</name>
<evidence type="ECO:0000256" key="1">
    <source>
        <dbReference type="ARBA" id="ARBA00010254"/>
    </source>
</evidence>
<dbReference type="SUPFAM" id="SSF50249">
    <property type="entry name" value="Nucleic acid-binding proteins"/>
    <property type="match status" value="1"/>
</dbReference>
<keyword evidence="5 6" id="KW-0687">Ribonucleoprotein</keyword>
<organism evidence="8 9">
    <name type="scientific">SAR86 cluster bacterium</name>
    <dbReference type="NCBI Taxonomy" id="2030880"/>
    <lineage>
        <taxon>Bacteria</taxon>
        <taxon>Pseudomonadati</taxon>
        <taxon>Pseudomonadota</taxon>
        <taxon>Gammaproteobacteria</taxon>
        <taxon>SAR86 cluster</taxon>
    </lineage>
</organism>
<comment type="subunit">
    <text evidence="6">Part of the 30S ribosomal subunit.</text>
</comment>
<evidence type="ECO:0000256" key="6">
    <source>
        <dbReference type="HAMAP-Rule" id="MF_01345"/>
    </source>
</evidence>
<evidence type="ECO:0000256" key="7">
    <source>
        <dbReference type="RuleBase" id="RU003872"/>
    </source>
</evidence>
<keyword evidence="2 6" id="KW-0699">rRNA-binding</keyword>
<dbReference type="InterPro" id="IPR019984">
    <property type="entry name" value="Ribosomal_uS17_bact/chlr"/>
</dbReference>
<dbReference type="GO" id="GO:0003735">
    <property type="term" value="F:structural constituent of ribosome"/>
    <property type="evidence" value="ECO:0007669"/>
    <property type="project" value="UniProtKB-UniRule"/>
</dbReference>
<dbReference type="HAMAP" id="MF_01345_B">
    <property type="entry name" value="Ribosomal_uS17_B"/>
    <property type="match status" value="1"/>
</dbReference>
<dbReference type="GO" id="GO:0019843">
    <property type="term" value="F:rRNA binding"/>
    <property type="evidence" value="ECO:0007669"/>
    <property type="project" value="UniProtKB-UniRule"/>
</dbReference>
<dbReference type="PANTHER" id="PTHR10744">
    <property type="entry name" value="40S RIBOSOMAL PROTEIN S11 FAMILY MEMBER"/>
    <property type="match status" value="1"/>
</dbReference>
<reference evidence="8 9" key="1">
    <citation type="submission" date="2019-02" db="EMBL/GenBank/DDBJ databases">
        <title>Prokaryotic population dynamics and viral predation in marine succession experiment using metagenomics: the confinement effect.</title>
        <authorList>
            <person name="Haro-Moreno J.M."/>
            <person name="Rodriguez-Valera F."/>
            <person name="Lopez-Perez M."/>
        </authorList>
    </citation>
    <scope>NUCLEOTIDE SEQUENCE [LARGE SCALE GENOMIC DNA]</scope>
    <source>
        <strain evidence="8">MED-G159</strain>
    </source>
</reference>
<dbReference type="NCBIfam" id="TIGR03635">
    <property type="entry name" value="uS17_bact"/>
    <property type="match status" value="1"/>
</dbReference>
<dbReference type="PROSITE" id="PS00056">
    <property type="entry name" value="RIBOSOMAL_S17"/>
    <property type="match status" value="1"/>
</dbReference>
<comment type="function">
    <text evidence="6">One of the primary rRNA binding proteins, it binds specifically to the 5'-end of 16S ribosomal RNA.</text>
</comment>
<evidence type="ECO:0000256" key="5">
    <source>
        <dbReference type="ARBA" id="ARBA00023274"/>
    </source>
</evidence>
<dbReference type="Proteomes" id="UP000315825">
    <property type="component" value="Unassembled WGS sequence"/>
</dbReference>
<keyword evidence="3 6" id="KW-0694">RNA-binding</keyword>
<dbReference type="InterPro" id="IPR000266">
    <property type="entry name" value="Ribosomal_uS17"/>
</dbReference>
<accession>A0A520MY13</accession>
<dbReference type="InterPro" id="IPR019979">
    <property type="entry name" value="Ribosomal_uS17_CS"/>
</dbReference>
<sequence>MAGRTLQGTVTSNSMNKTIVVTVGRRTKHPKYGKYINLSSKYHVHDEKEVSKEGDLVIIQECRPLSKTKSWKLLEVIKKEANK</sequence>
<comment type="similarity">
    <text evidence="1 6 7">Belongs to the universal ribosomal protein uS17 family.</text>
</comment>
<evidence type="ECO:0000256" key="2">
    <source>
        <dbReference type="ARBA" id="ARBA00022730"/>
    </source>
</evidence>
<evidence type="ECO:0000256" key="4">
    <source>
        <dbReference type="ARBA" id="ARBA00022980"/>
    </source>
</evidence>
<dbReference type="PANTHER" id="PTHR10744:SF1">
    <property type="entry name" value="SMALL RIBOSOMAL SUBUNIT PROTEIN US17M"/>
    <property type="match status" value="1"/>
</dbReference>
<protein>
    <recommendedName>
        <fullName evidence="6">Small ribosomal subunit protein uS17</fullName>
    </recommendedName>
</protein>
<evidence type="ECO:0000313" key="8">
    <source>
        <dbReference type="EMBL" id="RZO26122.1"/>
    </source>
</evidence>
<dbReference type="GO" id="GO:0006412">
    <property type="term" value="P:translation"/>
    <property type="evidence" value="ECO:0007669"/>
    <property type="project" value="UniProtKB-UniRule"/>
</dbReference>
<evidence type="ECO:0000313" key="9">
    <source>
        <dbReference type="Proteomes" id="UP000315825"/>
    </source>
</evidence>
<evidence type="ECO:0000256" key="3">
    <source>
        <dbReference type="ARBA" id="ARBA00022884"/>
    </source>
</evidence>
<keyword evidence="4 6" id="KW-0689">Ribosomal protein</keyword>
<gene>
    <name evidence="6 8" type="primary">rpsQ</name>
    <name evidence="8" type="ORF">EVA92_03470</name>
</gene>
<dbReference type="PRINTS" id="PR00973">
    <property type="entry name" value="RIBOSOMALS17"/>
</dbReference>
<dbReference type="Gene3D" id="2.40.50.140">
    <property type="entry name" value="Nucleic acid-binding proteins"/>
    <property type="match status" value="1"/>
</dbReference>